<dbReference type="Pfam" id="PF01845">
    <property type="entry name" value="CcdB"/>
    <property type="match status" value="1"/>
</dbReference>
<evidence type="ECO:0000256" key="1">
    <source>
        <dbReference type="ARBA" id="ARBA00005230"/>
    </source>
</evidence>
<dbReference type="SUPFAM" id="SSF50118">
    <property type="entry name" value="Cell growth inhibitor/plasmid maintenance toxic component"/>
    <property type="match status" value="1"/>
</dbReference>
<dbReference type="EMBL" id="SMTF01000027">
    <property type="protein sequence ID" value="TDK18859.1"/>
    <property type="molecule type" value="Genomic_DNA"/>
</dbReference>
<organism evidence="8 9">
    <name type="scientific">Luteimonas aestuarii</name>
    <dbReference type="NCBI Taxonomy" id="453837"/>
    <lineage>
        <taxon>Bacteria</taxon>
        <taxon>Pseudomonadati</taxon>
        <taxon>Pseudomonadota</taxon>
        <taxon>Gammaproteobacteria</taxon>
        <taxon>Lysobacterales</taxon>
        <taxon>Lysobacteraceae</taxon>
        <taxon>Luteimonas</taxon>
    </lineage>
</organism>
<keyword evidence="3" id="KW-0678">Repressor</keyword>
<dbReference type="GO" id="GO:0006276">
    <property type="term" value="P:plasmid maintenance"/>
    <property type="evidence" value="ECO:0007669"/>
    <property type="project" value="InterPro"/>
</dbReference>
<evidence type="ECO:0000256" key="2">
    <source>
        <dbReference type="ARBA" id="ARBA00015075"/>
    </source>
</evidence>
<evidence type="ECO:0000256" key="6">
    <source>
        <dbReference type="ARBA" id="ARBA00029628"/>
    </source>
</evidence>
<proteinExistence type="inferred from homology"/>
<keyword evidence="4" id="KW-0805">Transcription regulation</keyword>
<dbReference type="OrthoDB" id="9813510at2"/>
<comment type="caution">
    <text evidence="8">The sequence shown here is derived from an EMBL/GenBank/DDBJ whole genome shotgun (WGS) entry which is preliminary data.</text>
</comment>
<keyword evidence="9" id="KW-1185">Reference proteome</keyword>
<evidence type="ECO:0000256" key="7">
    <source>
        <dbReference type="ARBA" id="ARBA00033135"/>
    </source>
</evidence>
<dbReference type="AlphaFoldDB" id="A0A4R5TJY6"/>
<comment type="similarity">
    <text evidence="1">Belongs to the CcdB toxin family.</text>
</comment>
<evidence type="ECO:0000313" key="9">
    <source>
        <dbReference type="Proteomes" id="UP000294796"/>
    </source>
</evidence>
<sequence>MQQFCVYRNRNAATRSAYPLLLNVQCDLMSETGTRVVVPLVPVNRGMPSMPLLAPTLSIKGKPHVLATPLLAGVELADLGTLEDDLSDARAEIMAALDLLVSGI</sequence>
<evidence type="ECO:0000256" key="5">
    <source>
        <dbReference type="ARBA" id="ARBA00023163"/>
    </source>
</evidence>
<protein>
    <recommendedName>
        <fullName evidence="2">Toxin CcdB</fullName>
    </recommendedName>
    <alternativeName>
        <fullName evidence="7">Cytotoxic protein CcdB</fullName>
    </alternativeName>
    <alternativeName>
        <fullName evidence="6">Protein LetD</fullName>
    </alternativeName>
</protein>
<accession>A0A4R5TJY6</accession>
<evidence type="ECO:0000256" key="3">
    <source>
        <dbReference type="ARBA" id="ARBA00022491"/>
    </source>
</evidence>
<dbReference type="GO" id="GO:0008657">
    <property type="term" value="F:DNA topoisomerase type II (double strand cut, ATP-hydrolyzing) inhibitor activity"/>
    <property type="evidence" value="ECO:0007669"/>
    <property type="project" value="InterPro"/>
</dbReference>
<dbReference type="RefSeq" id="WP_133323796.1">
    <property type="nucleotide sequence ID" value="NZ_SMTF01000027.1"/>
</dbReference>
<reference evidence="8 9" key="1">
    <citation type="submission" date="2019-03" db="EMBL/GenBank/DDBJ databases">
        <title>Luteimonas zhaokaii sp.nov., isolated from the rectal contents of Plateau pika in Yushu, Qinghai Province, China.</title>
        <authorList>
            <person name="Zhang G."/>
        </authorList>
    </citation>
    <scope>NUCLEOTIDE SEQUENCE [LARGE SCALE GENOMIC DNA]</scope>
    <source>
        <strain evidence="8 9">B9</strain>
    </source>
</reference>
<dbReference type="InterPro" id="IPR002712">
    <property type="entry name" value="CcdB"/>
</dbReference>
<dbReference type="Gene3D" id="2.30.30.110">
    <property type="match status" value="1"/>
</dbReference>
<dbReference type="InterPro" id="IPR011067">
    <property type="entry name" value="Plasmid_toxin/cell-grow_inhib"/>
</dbReference>
<gene>
    <name evidence="8" type="ORF">E2F46_17105</name>
</gene>
<keyword evidence="5" id="KW-0804">Transcription</keyword>
<dbReference type="Proteomes" id="UP000294796">
    <property type="component" value="Unassembled WGS sequence"/>
</dbReference>
<evidence type="ECO:0000313" key="8">
    <source>
        <dbReference type="EMBL" id="TDK18859.1"/>
    </source>
</evidence>
<evidence type="ECO:0000256" key="4">
    <source>
        <dbReference type="ARBA" id="ARBA00023015"/>
    </source>
</evidence>
<name>A0A4R5TJY6_9GAMM</name>